<dbReference type="HOGENOM" id="CLU_2535263_0_0_7"/>
<protein>
    <submittedName>
        <fullName evidence="2">Uncharacterized protein</fullName>
    </submittedName>
</protein>
<dbReference type="EMBL" id="CP001359">
    <property type="protein sequence ID" value="ACL63713.1"/>
    <property type="molecule type" value="Genomic_DNA"/>
</dbReference>
<organism evidence="2 3">
    <name type="scientific">Anaeromyxobacter dehalogenans (strain ATCC BAA-258 / DSM 21875 / 2CP-1)</name>
    <dbReference type="NCBI Taxonomy" id="455488"/>
    <lineage>
        <taxon>Bacteria</taxon>
        <taxon>Pseudomonadati</taxon>
        <taxon>Myxococcota</taxon>
        <taxon>Myxococcia</taxon>
        <taxon>Myxococcales</taxon>
        <taxon>Cystobacterineae</taxon>
        <taxon>Anaeromyxobacteraceae</taxon>
        <taxon>Anaeromyxobacter</taxon>
    </lineage>
</organism>
<feature type="transmembrane region" description="Helical" evidence="1">
    <location>
        <begin position="12"/>
        <end position="35"/>
    </location>
</feature>
<proteinExistence type="predicted"/>
<accession>B8JA10</accession>
<sequence length="85" mass="9360">MTRLKRLKLSIALEWYEILLIGVTAGLLAFGLWALVDTLLISSPVAAWRFLALFVVWSLPGIAILAFVRPRPPAAPPAPRQQVTP</sequence>
<gene>
    <name evidence="2" type="ordered locus">A2cp1_0354</name>
</gene>
<dbReference type="Proteomes" id="UP000007089">
    <property type="component" value="Chromosome"/>
</dbReference>
<evidence type="ECO:0000313" key="3">
    <source>
        <dbReference type="Proteomes" id="UP000007089"/>
    </source>
</evidence>
<keyword evidence="1" id="KW-1133">Transmembrane helix</keyword>
<dbReference type="RefSeq" id="WP_012631768.1">
    <property type="nucleotide sequence ID" value="NC_011891.1"/>
</dbReference>
<evidence type="ECO:0000256" key="1">
    <source>
        <dbReference type="SAM" id="Phobius"/>
    </source>
</evidence>
<name>B8JA10_ANAD2</name>
<dbReference type="KEGG" id="acp:A2cp1_0354"/>
<feature type="transmembrane region" description="Helical" evidence="1">
    <location>
        <begin position="47"/>
        <end position="68"/>
    </location>
</feature>
<keyword evidence="1" id="KW-0472">Membrane</keyword>
<keyword evidence="3" id="KW-1185">Reference proteome</keyword>
<keyword evidence="1" id="KW-0812">Transmembrane</keyword>
<reference evidence="2" key="1">
    <citation type="submission" date="2009-01" db="EMBL/GenBank/DDBJ databases">
        <title>Complete sequence of Anaeromyxobacter dehalogenans 2CP-1.</title>
        <authorList>
            <consortium name="US DOE Joint Genome Institute"/>
            <person name="Lucas S."/>
            <person name="Copeland A."/>
            <person name="Lapidus A."/>
            <person name="Glavina del Rio T."/>
            <person name="Dalin E."/>
            <person name="Tice H."/>
            <person name="Bruce D."/>
            <person name="Goodwin L."/>
            <person name="Pitluck S."/>
            <person name="Saunders E."/>
            <person name="Brettin T."/>
            <person name="Detter J.C."/>
            <person name="Han C."/>
            <person name="Larimer F."/>
            <person name="Land M."/>
            <person name="Hauser L."/>
            <person name="Kyrpides N."/>
            <person name="Ovchinnikova G."/>
            <person name="Beliaev A.S."/>
            <person name="Richardson P."/>
        </authorList>
    </citation>
    <scope>NUCLEOTIDE SEQUENCE</scope>
    <source>
        <strain evidence="2">2CP-1</strain>
    </source>
</reference>
<evidence type="ECO:0000313" key="2">
    <source>
        <dbReference type="EMBL" id="ACL63713.1"/>
    </source>
</evidence>
<dbReference type="AlphaFoldDB" id="B8JA10"/>